<feature type="domain" description="PIN" evidence="5">
    <location>
        <begin position="5"/>
        <end position="113"/>
    </location>
</feature>
<gene>
    <name evidence="6" type="ORF">E0H58_26450</name>
    <name evidence="7" type="ORF">E0H92_04160</name>
</gene>
<dbReference type="GO" id="GO:0016787">
    <property type="term" value="F:hydrolase activity"/>
    <property type="evidence" value="ECO:0007669"/>
    <property type="project" value="UniProtKB-KW"/>
</dbReference>
<comment type="caution">
    <text evidence="7">The sequence shown here is derived from an EMBL/GenBank/DDBJ whole genome shotgun (WGS) entry which is preliminary data.</text>
</comment>
<dbReference type="Gene3D" id="3.40.50.1010">
    <property type="entry name" value="5'-nuclease"/>
    <property type="match status" value="1"/>
</dbReference>
<dbReference type="GO" id="GO:0004518">
    <property type="term" value="F:nuclease activity"/>
    <property type="evidence" value="ECO:0007669"/>
    <property type="project" value="UniProtKB-KW"/>
</dbReference>
<dbReference type="SUPFAM" id="SSF88723">
    <property type="entry name" value="PIN domain-like"/>
    <property type="match status" value="1"/>
</dbReference>
<dbReference type="GO" id="GO:0046872">
    <property type="term" value="F:metal ion binding"/>
    <property type="evidence" value="ECO:0007669"/>
    <property type="project" value="UniProtKB-KW"/>
</dbReference>
<evidence type="ECO:0000313" key="9">
    <source>
        <dbReference type="Proteomes" id="UP000294225"/>
    </source>
</evidence>
<keyword evidence="3" id="KW-0378">Hydrolase</keyword>
<keyword evidence="8" id="KW-1185">Reference proteome</keyword>
<keyword evidence="1" id="KW-0540">Nuclease</keyword>
<protein>
    <submittedName>
        <fullName evidence="7">PIN domain-containing protein</fullName>
    </submittedName>
</protein>
<reference evidence="8 9" key="1">
    <citation type="submission" date="2019-02" db="EMBL/GenBank/DDBJ databases">
        <title>Kribbella capetownensis sp. nov. and Kribbella speibonae sp. nov., isolated from soil.</title>
        <authorList>
            <person name="Curtis S.M."/>
            <person name="Norton I."/>
            <person name="Everest G.J."/>
            <person name="Meyers P.R."/>
        </authorList>
    </citation>
    <scope>NUCLEOTIDE SEQUENCE [LARGE SCALE GENOMIC DNA]</scope>
    <source>
        <strain evidence="6 8">SK5</strain>
        <strain evidence="7 9">YM55</strain>
    </source>
</reference>
<dbReference type="Proteomes" id="UP000294225">
    <property type="component" value="Unassembled WGS sequence"/>
</dbReference>
<evidence type="ECO:0000256" key="2">
    <source>
        <dbReference type="ARBA" id="ARBA00022723"/>
    </source>
</evidence>
<keyword evidence="4" id="KW-0460">Magnesium</keyword>
<proteinExistence type="predicted"/>
<dbReference type="RefSeq" id="WP_131464720.1">
    <property type="nucleotide sequence ID" value="NZ_SJJY01000006.1"/>
</dbReference>
<evidence type="ECO:0000313" key="6">
    <source>
        <dbReference type="EMBL" id="TCC20884.1"/>
    </source>
</evidence>
<sequence length="135" mass="14721">MTQLVYDAGALIAAERNDPRLWAIHLRALMRGVEPSVPAAVLAQVWRGHKQRDLRRLVDGCEVVPLTQDLATRVGELLAVADRADVVDAQVVACCFESAATCVTSDRGDIAHLAEAARTGAWRGNTRWKVPIILL</sequence>
<dbReference type="InterPro" id="IPR002716">
    <property type="entry name" value="PIN_dom"/>
</dbReference>
<organism evidence="7 9">
    <name type="scientific">Kribbella speibonae</name>
    <dbReference type="NCBI Taxonomy" id="1572660"/>
    <lineage>
        <taxon>Bacteria</taxon>
        <taxon>Bacillati</taxon>
        <taxon>Actinomycetota</taxon>
        <taxon>Actinomycetes</taxon>
        <taxon>Propionibacteriales</taxon>
        <taxon>Kribbellaceae</taxon>
        <taxon>Kribbella</taxon>
    </lineage>
</organism>
<evidence type="ECO:0000259" key="5">
    <source>
        <dbReference type="Pfam" id="PF01850"/>
    </source>
</evidence>
<evidence type="ECO:0000256" key="3">
    <source>
        <dbReference type="ARBA" id="ARBA00022801"/>
    </source>
</evidence>
<dbReference type="Pfam" id="PF01850">
    <property type="entry name" value="PIN"/>
    <property type="match status" value="1"/>
</dbReference>
<name>A0A4R0J6L1_9ACTN</name>
<accession>A0A4R0J6L1</accession>
<dbReference type="AlphaFoldDB" id="A0A4R0J6L1"/>
<evidence type="ECO:0000313" key="7">
    <source>
        <dbReference type="EMBL" id="TCC40884.1"/>
    </source>
</evidence>
<dbReference type="EMBL" id="SJJY01000006">
    <property type="protein sequence ID" value="TCC20884.1"/>
    <property type="molecule type" value="Genomic_DNA"/>
</dbReference>
<dbReference type="EMBL" id="SJKC01000001">
    <property type="protein sequence ID" value="TCC40884.1"/>
    <property type="molecule type" value="Genomic_DNA"/>
</dbReference>
<dbReference type="InterPro" id="IPR029060">
    <property type="entry name" value="PIN-like_dom_sf"/>
</dbReference>
<keyword evidence="2" id="KW-0479">Metal-binding</keyword>
<evidence type="ECO:0000313" key="8">
    <source>
        <dbReference type="Proteomes" id="UP000292385"/>
    </source>
</evidence>
<evidence type="ECO:0000256" key="1">
    <source>
        <dbReference type="ARBA" id="ARBA00022722"/>
    </source>
</evidence>
<dbReference type="Proteomes" id="UP000292385">
    <property type="component" value="Unassembled WGS sequence"/>
</dbReference>
<evidence type="ECO:0000256" key="4">
    <source>
        <dbReference type="ARBA" id="ARBA00022842"/>
    </source>
</evidence>